<sequence>MIDNNRLEIINKLPEEKRKEFYRKLQKKIANQKTEVTLRKYDRSELIPLSTIQEQIWFYEQIIPENAAYNVPIALHLKGYIHKDLLQQVMEDITKRHEILRTTFKMVEGVPYQFIQDEIKPEIQIINIDDYHEDKREYAMKLVSEYAKLSFDLSVCPLFRMVLFQLDENDQILLFVIHHLLCDNWSLRLLINEIVTLYKNKLDGNTKSLGIPSIQYADYCFWERDIMKNSAFIEKADYMKTKLKDKIRELPLPYDHKRGDINKWKSKSLSFQLGDVQREKIKELTINENKTTYMVLFSVYSILIYRYTRVRDILIGTSFSNRPNVNSEFVLGPFINILMMVTEIEKGCTFREVLNKVRDNVLDYHEHRKIPMYSIIKDLNIERNANTLSMFQVFFDFLNFDLEEWVIEAPKDLKMEFYIHYDILNDLNTPKFDLDLTMWETKDKIGGNIEYAIDVFEDETIQEMVKHFKILLDAMLTNLDEKIDNIPLFQGYNQSYEKLIQETDFNF</sequence>
<protein>
    <submittedName>
        <fullName evidence="1">Uncharacterized protein</fullName>
    </submittedName>
</protein>
<evidence type="ECO:0000313" key="1">
    <source>
        <dbReference type="EMBL" id="GMQ63801.1"/>
    </source>
</evidence>
<dbReference type="EMBL" id="BTPU01000052">
    <property type="protein sequence ID" value="GMQ63801.1"/>
    <property type="molecule type" value="Genomic_DNA"/>
</dbReference>
<dbReference type="Proteomes" id="UP001374599">
    <property type="component" value="Unassembled WGS sequence"/>
</dbReference>
<proteinExistence type="predicted"/>
<organism evidence="1 2">
    <name type="scientific">Vallitalea maricola</name>
    <dbReference type="NCBI Taxonomy" id="3074433"/>
    <lineage>
        <taxon>Bacteria</taxon>
        <taxon>Bacillati</taxon>
        <taxon>Bacillota</taxon>
        <taxon>Clostridia</taxon>
        <taxon>Lachnospirales</taxon>
        <taxon>Vallitaleaceae</taxon>
        <taxon>Vallitalea</taxon>
    </lineage>
</organism>
<gene>
    <name evidence="1" type="ORF">AN2V17_30360</name>
</gene>
<evidence type="ECO:0000313" key="2">
    <source>
        <dbReference type="Proteomes" id="UP001374599"/>
    </source>
</evidence>
<reference evidence="1" key="1">
    <citation type="submission" date="2023-09" db="EMBL/GenBank/DDBJ databases">
        <title>Vallitalea sediminicola and Vallitalea maricola sp. nov., anaerobic bacteria isolated from marine sediment.</title>
        <authorList>
            <person name="Hirano S."/>
            <person name="Maeda A."/>
            <person name="Terahara T."/>
            <person name="Mori K."/>
            <person name="Hamada M."/>
            <person name="Matsumoto R."/>
            <person name="Kobayashi T."/>
        </authorList>
    </citation>
    <scope>NUCLEOTIDE SEQUENCE</scope>
    <source>
        <strain evidence="1">AN17-2</strain>
    </source>
</reference>
<keyword evidence="2" id="KW-1185">Reference proteome</keyword>
<name>A0ACB5UMV3_9FIRM</name>
<comment type="caution">
    <text evidence="1">The sequence shown here is derived from an EMBL/GenBank/DDBJ whole genome shotgun (WGS) entry which is preliminary data.</text>
</comment>
<accession>A0ACB5UMV3</accession>